<dbReference type="Proteomes" id="UP001222800">
    <property type="component" value="Chromosome"/>
</dbReference>
<name>A0ABY8EC28_9FIRM</name>
<feature type="domain" description="HD-GYP" evidence="1">
    <location>
        <begin position="217"/>
        <end position="404"/>
    </location>
</feature>
<feature type="domain" description="HD-GYP" evidence="1">
    <location>
        <begin position="5"/>
        <end position="199"/>
    </location>
</feature>
<dbReference type="Gene3D" id="1.10.3210.10">
    <property type="entry name" value="Hypothetical protein af1432"/>
    <property type="match status" value="2"/>
</dbReference>
<evidence type="ECO:0000259" key="1">
    <source>
        <dbReference type="PROSITE" id="PS51832"/>
    </source>
</evidence>
<proteinExistence type="predicted"/>
<reference evidence="2 3" key="1">
    <citation type="submission" date="2023-03" db="EMBL/GenBank/DDBJ databases">
        <title>Complete genome sequence of Tepidibacter sp. SWIR-1, isolated from a deep-sea hydrothermal vent.</title>
        <authorList>
            <person name="Li X."/>
        </authorList>
    </citation>
    <scope>NUCLEOTIDE SEQUENCE [LARGE SCALE GENOMIC DNA]</scope>
    <source>
        <strain evidence="2 3">SWIR-1</strain>
    </source>
</reference>
<keyword evidence="3" id="KW-1185">Reference proteome</keyword>
<dbReference type="InterPro" id="IPR037522">
    <property type="entry name" value="HD_GYP_dom"/>
</dbReference>
<accession>A0ABY8EC28</accession>
<dbReference type="EMBL" id="CP120733">
    <property type="protein sequence ID" value="WFD10472.1"/>
    <property type="molecule type" value="Genomic_DNA"/>
</dbReference>
<evidence type="ECO:0000313" key="2">
    <source>
        <dbReference type="EMBL" id="WFD10472.1"/>
    </source>
</evidence>
<dbReference type="Pfam" id="PF13487">
    <property type="entry name" value="HD_5"/>
    <property type="match status" value="2"/>
</dbReference>
<dbReference type="SMART" id="SM00471">
    <property type="entry name" value="HDc"/>
    <property type="match status" value="1"/>
</dbReference>
<dbReference type="SUPFAM" id="SSF109604">
    <property type="entry name" value="HD-domain/PDEase-like"/>
    <property type="match status" value="2"/>
</dbReference>
<dbReference type="RefSeq" id="WP_277732439.1">
    <property type="nucleotide sequence ID" value="NZ_CP120733.1"/>
</dbReference>
<dbReference type="InterPro" id="IPR003607">
    <property type="entry name" value="HD/PDEase_dom"/>
</dbReference>
<evidence type="ECO:0000313" key="3">
    <source>
        <dbReference type="Proteomes" id="UP001222800"/>
    </source>
</evidence>
<dbReference type="PANTHER" id="PTHR43155:SF1">
    <property type="entry name" value="3'3'-CGAMP-SPECIFIC PHOSPHODIESTERASE 1"/>
    <property type="match status" value="1"/>
</dbReference>
<sequence length="404" mass="47080">MEFKFNDFLMSISTALDFIEIDILSVETNHLKRVAYVSLKLAQYFDLTIQEQIDTVSFSILHDNGLTQTLLDNKIRSNDLKEFYLRESFKEHCIIGEKNVSLFPFLTKHKNIIKYHHETYDGKGFFKVKGNDIPLIAQFIAFADYIDFVFKYKNVDDKKKEKLISYIKEQKNKRFNVEIVDAFLEISSKDGFWEQLNDDNIEHSLKSEIPVYEQNMNIDEVLKIMSVFSKIIDSKSQFTQEHSDGLAHKIHKMCENYNYDHHEKMKLVIAGKLHDIGKLAIPIQILDKPNKLDDEEISIMKKHSYYTDRCLSNIDGFEDIARWASNHHEKLNGSGYPKGLKADELDFNSRLVACLDIYQALTEERPYKKPFSHKEAIGILETMALNNEIDSDITTDIDEVFKCV</sequence>
<dbReference type="CDD" id="cd00077">
    <property type="entry name" value="HDc"/>
    <property type="match status" value="2"/>
</dbReference>
<gene>
    <name evidence="2" type="ORF">P4S50_19785</name>
</gene>
<organism evidence="2 3">
    <name type="scientific">Tepidibacter hydrothermalis</name>
    <dbReference type="NCBI Taxonomy" id="3036126"/>
    <lineage>
        <taxon>Bacteria</taxon>
        <taxon>Bacillati</taxon>
        <taxon>Bacillota</taxon>
        <taxon>Clostridia</taxon>
        <taxon>Peptostreptococcales</taxon>
        <taxon>Peptostreptococcaceae</taxon>
        <taxon>Tepidibacter</taxon>
    </lineage>
</organism>
<dbReference type="PANTHER" id="PTHR43155">
    <property type="entry name" value="CYCLIC DI-GMP PHOSPHODIESTERASE PA4108-RELATED"/>
    <property type="match status" value="1"/>
</dbReference>
<protein>
    <submittedName>
        <fullName evidence="2">HD domain-containing phosphohydrolase</fullName>
    </submittedName>
</protein>
<dbReference type="PROSITE" id="PS51832">
    <property type="entry name" value="HD_GYP"/>
    <property type="match status" value="2"/>
</dbReference>